<protein>
    <recommendedName>
        <fullName evidence="1">Guanylate cyclase domain-containing protein</fullName>
    </recommendedName>
</protein>
<accession>A0A5D0UJB5</accession>
<dbReference type="OrthoDB" id="5169638at2"/>
<dbReference type="Proteomes" id="UP000322634">
    <property type="component" value="Unassembled WGS sequence"/>
</dbReference>
<dbReference type="PROSITE" id="PS50125">
    <property type="entry name" value="GUANYLATE_CYCLASE_2"/>
    <property type="match status" value="1"/>
</dbReference>
<name>A0A5D0UJB5_9ACTN</name>
<sequence length="423" mass="46984">MRQGGRAYLLLTFPSYPLKTGNHSPPHDEGYWSPPFVAYPVPMMFSPPTTVGSLQKLAAARIDEDALKADLSHLAYQMGLRDTELEFRGSFFELKRSPRSPELVKAYKIVRYGLTGVDAACLRNLADPDMRRGYVYLPLDDYQEMTRPMHSALHKRAERWFLGKPLMSDVEHIVSDRRSRGAMAATAIDMETGMFSRRESGILCAVDLAGYGGALKYARENMHSFGETTDIIQETFRKSVTMRFDRMLARLGTTQVQTAGDGFVAAFPRRSFEDVADVVDELLEEWRAVVRGVDELNKAIKHPDYRVGSRVALHFGDYEYGRISGVGSFAAAFDGAAIIEVCRLEQALAIAMREGAVTVGAAEGEGEGEALAARQNNVILSPEIHGLLGSEWRPRDAGYARRGELELAAKEFTGHGHVWRVEG</sequence>
<keyword evidence="3" id="KW-1185">Reference proteome</keyword>
<dbReference type="RefSeq" id="WP_148348846.1">
    <property type="nucleotide sequence ID" value="NZ_JBHSBF010000003.1"/>
</dbReference>
<dbReference type="EMBL" id="VSFF01000002">
    <property type="protein sequence ID" value="TYC17705.1"/>
    <property type="molecule type" value="Genomic_DNA"/>
</dbReference>
<evidence type="ECO:0000313" key="3">
    <source>
        <dbReference type="Proteomes" id="UP000322634"/>
    </source>
</evidence>
<feature type="domain" description="Guanylate cyclase" evidence="1">
    <location>
        <begin position="202"/>
        <end position="345"/>
    </location>
</feature>
<comment type="caution">
    <text evidence="2">The sequence shown here is derived from an EMBL/GenBank/DDBJ whole genome shotgun (WGS) entry which is preliminary data.</text>
</comment>
<dbReference type="InterPro" id="IPR029787">
    <property type="entry name" value="Nucleotide_cyclase"/>
</dbReference>
<evidence type="ECO:0000259" key="1">
    <source>
        <dbReference type="PROSITE" id="PS50125"/>
    </source>
</evidence>
<reference evidence="2 3" key="1">
    <citation type="submission" date="2019-08" db="EMBL/GenBank/DDBJ databases">
        <title>Actinomadura sp. nov. CYP1-5 isolated from mountain soil.</title>
        <authorList>
            <person name="Songsumanus A."/>
            <person name="Kuncharoen N."/>
            <person name="Kudo T."/>
            <person name="Yuki M."/>
            <person name="Igarashi Y."/>
            <person name="Tanasupawat S."/>
        </authorList>
    </citation>
    <scope>NUCLEOTIDE SEQUENCE [LARGE SCALE GENOMIC DNA]</scope>
    <source>
        <strain evidence="2 3">GKU157</strain>
    </source>
</reference>
<organism evidence="2 3">
    <name type="scientific">Actinomadura syzygii</name>
    <dbReference type="NCBI Taxonomy" id="1427538"/>
    <lineage>
        <taxon>Bacteria</taxon>
        <taxon>Bacillati</taxon>
        <taxon>Actinomycetota</taxon>
        <taxon>Actinomycetes</taxon>
        <taxon>Streptosporangiales</taxon>
        <taxon>Thermomonosporaceae</taxon>
        <taxon>Actinomadura</taxon>
    </lineage>
</organism>
<proteinExistence type="predicted"/>
<dbReference type="AlphaFoldDB" id="A0A5D0UJB5"/>
<dbReference type="SUPFAM" id="SSF55073">
    <property type="entry name" value="Nucleotide cyclase"/>
    <property type="match status" value="1"/>
</dbReference>
<dbReference type="InterPro" id="IPR001054">
    <property type="entry name" value="A/G_cyclase"/>
</dbReference>
<dbReference type="GO" id="GO:0009190">
    <property type="term" value="P:cyclic nucleotide biosynthetic process"/>
    <property type="evidence" value="ECO:0007669"/>
    <property type="project" value="InterPro"/>
</dbReference>
<evidence type="ECO:0000313" key="2">
    <source>
        <dbReference type="EMBL" id="TYC17705.1"/>
    </source>
</evidence>
<dbReference type="GO" id="GO:0004016">
    <property type="term" value="F:adenylate cyclase activity"/>
    <property type="evidence" value="ECO:0007669"/>
    <property type="project" value="UniProtKB-ARBA"/>
</dbReference>
<dbReference type="GO" id="GO:0035556">
    <property type="term" value="P:intracellular signal transduction"/>
    <property type="evidence" value="ECO:0007669"/>
    <property type="project" value="InterPro"/>
</dbReference>
<dbReference type="Gene3D" id="3.30.70.1230">
    <property type="entry name" value="Nucleotide cyclase"/>
    <property type="match status" value="1"/>
</dbReference>
<gene>
    <name evidence="2" type="ORF">FXF65_06930</name>
</gene>